<evidence type="ECO:0000313" key="2">
    <source>
        <dbReference type="EMBL" id="QED30195.1"/>
    </source>
</evidence>
<protein>
    <recommendedName>
        <fullName evidence="4">Tetratricopeptide repeat protein</fullName>
    </recommendedName>
</protein>
<feature type="transmembrane region" description="Helical" evidence="1">
    <location>
        <begin position="185"/>
        <end position="203"/>
    </location>
</feature>
<feature type="transmembrane region" description="Helical" evidence="1">
    <location>
        <begin position="106"/>
        <end position="125"/>
    </location>
</feature>
<sequence>MSWLRALLPTIGYRVQAVLYLVLGALACFVPLLNVVGYESAALFGVVGGIYATFVRDPGLLDRAKSPGFRFLKAWGRQVLLLGVGLLILGLNALRVQNCDPVLGVLFWVAIPLVSVGIGVLTRLFVSEIFRGWKAEVAALVTILSSIGYFAWRLATQPPIIGFQLHLGYFSGSIYDEALALPESLVFYRLVLSAGALALLLALEFRFRWKTYDRAAGIGALALVLAGITALGVSRFEENGIDIGADYVAEQLAGRIESEHFVIHYSTRGNFDVKRLVEDHEFRYHEMKEFFGTDPIAYHGEKLRSFVYASPQEKGVLMGGRRTLVARLWLGEMHIVWRRFGESLLAHELSHMFTAPFGAGPLDLSARYWVGVNMGLVEGISVAADWPPAEFSPHEATAILRRLNIAPDIRKIVGATGFWGQSSSRSYTVTGSFIRYLVDKYGMEKLQRAYARGEWEFAYGRPLDELALEWEAFLDGQVVDESTMDVARFVYDRPSIFQKVCARSLAELRLEVERALASGQVDRAKEIYGQILGFDPQNVYYHLEYVRFLAGLGLDQQALEAASEAATLAKTPTEKAQIEEIRGDLYWRAGKSSDSLESYDECLSFGLPIERKRTVWVKRDWVSGEPDASRLAQEYLVDSQGHDNWLALLELARLNPSDPMVNYLVARRHMHAGRYRDAKESLELSDGVKTPLVEVERDFMGAQIHYHLRDWPAALGYVERLKESEHSMYRMYAEEWERRIEWQRKRLEGIDNEFD</sequence>
<keyword evidence="1" id="KW-0472">Membrane</keyword>
<dbReference type="PROSITE" id="PS51257">
    <property type="entry name" value="PROKAR_LIPOPROTEIN"/>
    <property type="match status" value="1"/>
</dbReference>
<reference evidence="2 3" key="1">
    <citation type="submission" date="2019-08" db="EMBL/GenBank/DDBJ databases">
        <authorList>
            <person name="Liang Q."/>
        </authorList>
    </citation>
    <scope>NUCLEOTIDE SEQUENCE [LARGE SCALE GENOMIC DNA]</scope>
    <source>
        <strain evidence="2 3">V1718</strain>
    </source>
</reference>
<evidence type="ECO:0008006" key="4">
    <source>
        <dbReference type="Google" id="ProtNLM"/>
    </source>
</evidence>
<evidence type="ECO:0000256" key="1">
    <source>
        <dbReference type="SAM" id="Phobius"/>
    </source>
</evidence>
<feature type="transmembrane region" description="Helical" evidence="1">
    <location>
        <begin position="75"/>
        <end position="94"/>
    </location>
</feature>
<dbReference type="RefSeq" id="WP_146963673.1">
    <property type="nucleotide sequence ID" value="NZ_CP042467.1"/>
</dbReference>
<organism evidence="2 3">
    <name type="scientific">Microvenator marinus</name>
    <dbReference type="NCBI Taxonomy" id="2600177"/>
    <lineage>
        <taxon>Bacteria</taxon>
        <taxon>Deltaproteobacteria</taxon>
        <taxon>Bradymonadales</taxon>
        <taxon>Microvenatoraceae</taxon>
        <taxon>Microvenator</taxon>
    </lineage>
</organism>
<evidence type="ECO:0000313" key="3">
    <source>
        <dbReference type="Proteomes" id="UP000321595"/>
    </source>
</evidence>
<dbReference type="OrthoDB" id="1522169at2"/>
<keyword evidence="3" id="KW-1185">Reference proteome</keyword>
<dbReference type="Gene3D" id="1.25.40.10">
    <property type="entry name" value="Tetratricopeptide repeat domain"/>
    <property type="match status" value="1"/>
</dbReference>
<gene>
    <name evidence="2" type="ORF">FRD01_23765</name>
</gene>
<dbReference type="SUPFAM" id="SSF48452">
    <property type="entry name" value="TPR-like"/>
    <property type="match status" value="1"/>
</dbReference>
<name>A0A5B8XX36_9DELT</name>
<keyword evidence="1" id="KW-0812">Transmembrane</keyword>
<dbReference type="KEGG" id="bbae:FRD01_23765"/>
<feature type="transmembrane region" description="Helical" evidence="1">
    <location>
        <begin position="215"/>
        <end position="233"/>
    </location>
</feature>
<proteinExistence type="predicted"/>
<dbReference type="Proteomes" id="UP000321595">
    <property type="component" value="Chromosome"/>
</dbReference>
<dbReference type="AlphaFoldDB" id="A0A5B8XX36"/>
<accession>A0A5B8XX36</accession>
<dbReference type="InterPro" id="IPR011990">
    <property type="entry name" value="TPR-like_helical_dom_sf"/>
</dbReference>
<feature type="transmembrane region" description="Helical" evidence="1">
    <location>
        <begin position="12"/>
        <end position="32"/>
    </location>
</feature>
<keyword evidence="1" id="KW-1133">Transmembrane helix</keyword>
<dbReference type="EMBL" id="CP042467">
    <property type="protein sequence ID" value="QED30195.1"/>
    <property type="molecule type" value="Genomic_DNA"/>
</dbReference>
<feature type="transmembrane region" description="Helical" evidence="1">
    <location>
        <begin position="38"/>
        <end position="55"/>
    </location>
</feature>